<dbReference type="Pfam" id="PF04140">
    <property type="entry name" value="ICMT"/>
    <property type="match status" value="1"/>
</dbReference>
<evidence type="ECO:0000256" key="6">
    <source>
        <dbReference type="ARBA" id="ARBA00022679"/>
    </source>
</evidence>
<feature type="transmembrane region" description="Helical" evidence="13">
    <location>
        <begin position="47"/>
        <end position="68"/>
    </location>
</feature>
<sequence>MSDHRSSFIHLIRHVSSTQLRADPMLQCATSTFAACFLYSIVISYLWTYTIACLCISGFFAQFLYRWIKGHDFNYWIAVQSAFLGLVFGCSISHSLHSSAEITDPKSLFCRYIAVLAFFHYTEFLFTAISNRRSLKIDSFLLNHSRAYWAAAVTSWLEFWMEATLFPNMKFSFASWLGVGICIIGEIIRKVAMIQAGIGFTHSLAIKKHSDHHLVTEGIYGWCRHPGYLGWFIWSISTQIVLCNPLCLGLYAFASFKFFNSRIIDEERDLLHFFGSAYEMYQNDVPTGIPWIEGYRLRR</sequence>
<accession>A0AAF3EA11</accession>
<dbReference type="InterPro" id="IPR007269">
    <property type="entry name" value="ICMT_MeTrfase"/>
</dbReference>
<keyword evidence="9 13" id="KW-1133">Transmembrane helix</keyword>
<evidence type="ECO:0000256" key="3">
    <source>
        <dbReference type="ARBA" id="ARBA00009140"/>
    </source>
</evidence>
<evidence type="ECO:0000256" key="7">
    <source>
        <dbReference type="ARBA" id="ARBA00022691"/>
    </source>
</evidence>
<dbReference type="PANTHER" id="PTHR12714">
    <property type="entry name" value="PROTEIN-S ISOPRENYLCYSTEINE O-METHYLTRANSFERASE"/>
    <property type="match status" value="1"/>
</dbReference>
<dbReference type="GO" id="GO:0004671">
    <property type="term" value="F:protein C-terminal S-isoprenylcysteine carboxyl O-methyltransferase activity"/>
    <property type="evidence" value="ECO:0007669"/>
    <property type="project" value="UniProtKB-EC"/>
</dbReference>
<dbReference type="AlphaFoldDB" id="A0AAF3EA11"/>
<evidence type="ECO:0000256" key="4">
    <source>
        <dbReference type="ARBA" id="ARBA00012151"/>
    </source>
</evidence>
<keyword evidence="14" id="KW-1185">Reference proteome</keyword>
<comment type="function">
    <text evidence="11">Catalyzes the post-translational methylation of isoprenylated C-terminal cysteine residues.</text>
</comment>
<dbReference type="WBParaSite" id="MBELARI_LOCUS10754">
    <property type="protein sequence ID" value="MBELARI_LOCUS10754"/>
    <property type="gene ID" value="MBELARI_LOCUS10754"/>
</dbReference>
<dbReference type="Gene3D" id="1.20.120.1630">
    <property type="match status" value="1"/>
</dbReference>
<feature type="transmembrane region" description="Helical" evidence="13">
    <location>
        <begin position="108"/>
        <end position="126"/>
    </location>
</feature>
<evidence type="ECO:0000256" key="8">
    <source>
        <dbReference type="ARBA" id="ARBA00022692"/>
    </source>
</evidence>
<evidence type="ECO:0000256" key="5">
    <source>
        <dbReference type="ARBA" id="ARBA00022603"/>
    </source>
</evidence>
<proteinExistence type="inferred from homology"/>
<evidence type="ECO:0000256" key="10">
    <source>
        <dbReference type="ARBA" id="ARBA00023136"/>
    </source>
</evidence>
<evidence type="ECO:0000256" key="1">
    <source>
        <dbReference type="ARBA" id="ARBA00001450"/>
    </source>
</evidence>
<evidence type="ECO:0000256" key="13">
    <source>
        <dbReference type="RuleBase" id="RU362022"/>
    </source>
</evidence>
<evidence type="ECO:0000256" key="11">
    <source>
        <dbReference type="ARBA" id="ARBA00023572"/>
    </source>
</evidence>
<name>A0AAF3EA11_9BILA</name>
<reference evidence="15" key="1">
    <citation type="submission" date="2024-02" db="UniProtKB">
        <authorList>
            <consortium name="WormBaseParasite"/>
        </authorList>
    </citation>
    <scope>IDENTIFICATION</scope>
</reference>
<comment type="similarity">
    <text evidence="3 13">Belongs to the class VI-like SAM-binding methyltransferase superfamily. Isoprenylcysteine carboxyl methyltransferase family.</text>
</comment>
<dbReference type="GO" id="GO:0032259">
    <property type="term" value="P:methylation"/>
    <property type="evidence" value="ECO:0007669"/>
    <property type="project" value="UniProtKB-KW"/>
</dbReference>
<comment type="subcellular location">
    <subcellularLocation>
        <location evidence="13">Endoplasmic reticulum membrane</location>
        <topology evidence="13">Multi-pass membrane protein</topology>
    </subcellularLocation>
    <subcellularLocation>
        <location evidence="2">Membrane</location>
        <topology evidence="2">Multi-pass membrane protein</topology>
    </subcellularLocation>
</comment>
<evidence type="ECO:0000256" key="2">
    <source>
        <dbReference type="ARBA" id="ARBA00004141"/>
    </source>
</evidence>
<protein>
    <recommendedName>
        <fullName evidence="12 13">Protein-S-isoprenylcysteine O-methyltransferase</fullName>
        <ecNumber evidence="4 13">2.1.1.100</ecNumber>
    </recommendedName>
</protein>
<organism evidence="14 15">
    <name type="scientific">Mesorhabditis belari</name>
    <dbReference type="NCBI Taxonomy" id="2138241"/>
    <lineage>
        <taxon>Eukaryota</taxon>
        <taxon>Metazoa</taxon>
        <taxon>Ecdysozoa</taxon>
        <taxon>Nematoda</taxon>
        <taxon>Chromadorea</taxon>
        <taxon>Rhabditida</taxon>
        <taxon>Rhabditina</taxon>
        <taxon>Rhabditomorpha</taxon>
        <taxon>Rhabditoidea</taxon>
        <taxon>Rhabditidae</taxon>
        <taxon>Mesorhabditinae</taxon>
        <taxon>Mesorhabditis</taxon>
    </lineage>
</organism>
<feature type="transmembrane region" description="Helical" evidence="13">
    <location>
        <begin position="231"/>
        <end position="254"/>
    </location>
</feature>
<feature type="transmembrane region" description="Helical" evidence="13">
    <location>
        <begin position="75"/>
        <end position="96"/>
    </location>
</feature>
<dbReference type="GO" id="GO:0005789">
    <property type="term" value="C:endoplasmic reticulum membrane"/>
    <property type="evidence" value="ECO:0007669"/>
    <property type="project" value="UniProtKB-SubCell"/>
</dbReference>
<evidence type="ECO:0000256" key="12">
    <source>
        <dbReference type="ARBA" id="ARBA00023656"/>
    </source>
</evidence>
<dbReference type="InterPro" id="IPR025770">
    <property type="entry name" value="PPMT_MeTrfase"/>
</dbReference>
<evidence type="ECO:0000313" key="15">
    <source>
        <dbReference type="WBParaSite" id="MBELARI_LOCUS10754"/>
    </source>
</evidence>
<dbReference type="Proteomes" id="UP000887575">
    <property type="component" value="Unassembled WGS sequence"/>
</dbReference>
<keyword evidence="7 13" id="KW-0949">S-adenosyl-L-methionine</keyword>
<keyword evidence="8 13" id="KW-0812">Transmembrane</keyword>
<dbReference type="PANTHER" id="PTHR12714:SF9">
    <property type="entry name" value="PROTEIN-S-ISOPRENYLCYSTEINE O-METHYLTRANSFERASE"/>
    <property type="match status" value="1"/>
</dbReference>
<evidence type="ECO:0000256" key="9">
    <source>
        <dbReference type="ARBA" id="ARBA00022989"/>
    </source>
</evidence>
<comment type="catalytic activity">
    <reaction evidence="1 13">
        <text>[protein]-C-terminal S-[(2E,6E)-farnesyl]-L-cysteine + S-adenosyl-L-methionine = [protein]-C-terminal S-[(2E,6E)-farnesyl]-L-cysteine methyl ester + S-adenosyl-L-homocysteine</text>
        <dbReference type="Rhea" id="RHEA:21672"/>
        <dbReference type="Rhea" id="RHEA-COMP:12125"/>
        <dbReference type="Rhea" id="RHEA-COMP:12126"/>
        <dbReference type="ChEBI" id="CHEBI:57856"/>
        <dbReference type="ChEBI" id="CHEBI:59789"/>
        <dbReference type="ChEBI" id="CHEBI:90510"/>
        <dbReference type="ChEBI" id="CHEBI:90511"/>
        <dbReference type="EC" id="2.1.1.100"/>
    </reaction>
</comment>
<keyword evidence="6" id="KW-0808">Transferase</keyword>
<keyword evidence="13" id="KW-0256">Endoplasmic reticulum</keyword>
<dbReference type="PROSITE" id="PS51564">
    <property type="entry name" value="SAM_ICMT"/>
    <property type="match status" value="1"/>
</dbReference>
<dbReference type="EC" id="2.1.1.100" evidence="4 13"/>
<evidence type="ECO:0000313" key="14">
    <source>
        <dbReference type="Proteomes" id="UP000887575"/>
    </source>
</evidence>
<keyword evidence="5 13" id="KW-0489">Methyltransferase</keyword>
<keyword evidence="10 13" id="KW-0472">Membrane</keyword>